<dbReference type="Pfam" id="PF15699">
    <property type="entry name" value="NPR1_interact"/>
    <property type="match status" value="1"/>
</dbReference>
<comment type="similarity">
    <text evidence="2">Belongs to the NPR1-interactor family.</text>
</comment>
<keyword evidence="7" id="KW-1185">Reference proteome</keyword>
<keyword evidence="3" id="KW-0539">Nucleus</keyword>
<dbReference type="Proteomes" id="UP001632038">
    <property type="component" value="Unassembled WGS sequence"/>
</dbReference>
<sequence>MDQSKNCSRELKTVYYSDIDEEMNEEEDEMEEFYALMRKMKNQLHQLQEKNMRKRAGPAGGWAPVFQLEDFTTEIEYKKHSPTMFNPVDDANNNNRKKEGKRNQVIGSSTSGLNLELKL</sequence>
<evidence type="ECO:0000256" key="4">
    <source>
        <dbReference type="SAM" id="Coils"/>
    </source>
</evidence>
<dbReference type="GO" id="GO:0005634">
    <property type="term" value="C:nucleus"/>
    <property type="evidence" value="ECO:0007669"/>
    <property type="project" value="UniProtKB-SubCell"/>
</dbReference>
<reference evidence="7" key="1">
    <citation type="journal article" date="2024" name="IScience">
        <title>Strigolactones Initiate the Formation of Haustorium-like Structures in Castilleja.</title>
        <authorList>
            <person name="Buerger M."/>
            <person name="Peterson D."/>
            <person name="Chory J."/>
        </authorList>
    </citation>
    <scope>NUCLEOTIDE SEQUENCE [LARGE SCALE GENOMIC DNA]</scope>
</reference>
<evidence type="ECO:0000256" key="5">
    <source>
        <dbReference type="SAM" id="MobiDB-lite"/>
    </source>
</evidence>
<evidence type="ECO:0000256" key="2">
    <source>
        <dbReference type="ARBA" id="ARBA00009937"/>
    </source>
</evidence>
<proteinExistence type="inferred from homology"/>
<dbReference type="EMBL" id="JAVIJP010000009">
    <property type="protein sequence ID" value="KAL3648144.1"/>
    <property type="molecule type" value="Genomic_DNA"/>
</dbReference>
<evidence type="ECO:0000256" key="1">
    <source>
        <dbReference type="ARBA" id="ARBA00004123"/>
    </source>
</evidence>
<feature type="coiled-coil region" evidence="4">
    <location>
        <begin position="16"/>
        <end position="57"/>
    </location>
</feature>
<name>A0ABD3E4Y7_9LAMI</name>
<evidence type="ECO:0000256" key="3">
    <source>
        <dbReference type="ARBA" id="ARBA00023242"/>
    </source>
</evidence>
<organism evidence="6 7">
    <name type="scientific">Castilleja foliolosa</name>
    <dbReference type="NCBI Taxonomy" id="1961234"/>
    <lineage>
        <taxon>Eukaryota</taxon>
        <taxon>Viridiplantae</taxon>
        <taxon>Streptophyta</taxon>
        <taxon>Embryophyta</taxon>
        <taxon>Tracheophyta</taxon>
        <taxon>Spermatophyta</taxon>
        <taxon>Magnoliopsida</taxon>
        <taxon>eudicotyledons</taxon>
        <taxon>Gunneridae</taxon>
        <taxon>Pentapetalae</taxon>
        <taxon>asterids</taxon>
        <taxon>lamiids</taxon>
        <taxon>Lamiales</taxon>
        <taxon>Orobanchaceae</taxon>
        <taxon>Pedicularideae</taxon>
        <taxon>Castillejinae</taxon>
        <taxon>Castilleja</taxon>
    </lineage>
</organism>
<protein>
    <submittedName>
        <fullName evidence="6">Uncharacterized protein</fullName>
    </submittedName>
</protein>
<dbReference type="PANTHER" id="PTHR33669">
    <property type="entry name" value="PROTEIN NEGATIVE REGULATOR OF RESISTANCE"/>
    <property type="match status" value="1"/>
</dbReference>
<comment type="subcellular location">
    <subcellularLocation>
        <location evidence="1">Nucleus</location>
    </subcellularLocation>
</comment>
<comment type="caution">
    <text evidence="6">The sequence shown here is derived from an EMBL/GenBank/DDBJ whole genome shotgun (WGS) entry which is preliminary data.</text>
</comment>
<dbReference type="InterPro" id="IPR031425">
    <property type="entry name" value="NPR1/NH1-interacting"/>
</dbReference>
<feature type="region of interest" description="Disordered" evidence="5">
    <location>
        <begin position="79"/>
        <end position="113"/>
    </location>
</feature>
<dbReference type="AlphaFoldDB" id="A0ABD3E4Y7"/>
<evidence type="ECO:0000313" key="6">
    <source>
        <dbReference type="EMBL" id="KAL3648144.1"/>
    </source>
</evidence>
<dbReference type="PANTHER" id="PTHR33669:SF14">
    <property type="entry name" value="NRR REPRESSOR HOMOLOG 3"/>
    <property type="match status" value="1"/>
</dbReference>
<keyword evidence="4" id="KW-0175">Coiled coil</keyword>
<accession>A0ABD3E4Y7</accession>
<evidence type="ECO:0000313" key="7">
    <source>
        <dbReference type="Proteomes" id="UP001632038"/>
    </source>
</evidence>
<gene>
    <name evidence="6" type="ORF">CASFOL_009112</name>
</gene>